<keyword evidence="1" id="KW-0489">Methyltransferase</keyword>
<dbReference type="GO" id="GO:0003677">
    <property type="term" value="F:DNA binding"/>
    <property type="evidence" value="ECO:0007669"/>
    <property type="project" value="InterPro"/>
</dbReference>
<dbReference type="GO" id="GO:0032259">
    <property type="term" value="P:methylation"/>
    <property type="evidence" value="ECO:0007669"/>
    <property type="project" value="UniProtKB-KW"/>
</dbReference>
<dbReference type="GO" id="GO:0009307">
    <property type="term" value="P:DNA restriction-modification system"/>
    <property type="evidence" value="ECO:0007669"/>
    <property type="project" value="UniProtKB-KW"/>
</dbReference>
<organism evidence="6 7">
    <name type="scientific">Mogibacterium diversum</name>
    <dbReference type="NCBI Taxonomy" id="114527"/>
    <lineage>
        <taxon>Bacteria</taxon>
        <taxon>Bacillati</taxon>
        <taxon>Bacillota</taxon>
        <taxon>Clostridia</taxon>
        <taxon>Peptostreptococcales</taxon>
        <taxon>Anaerovoracaceae</taxon>
        <taxon>Mogibacterium</taxon>
    </lineage>
</organism>
<dbReference type="GO" id="GO:0008170">
    <property type="term" value="F:N-methyltransferase activity"/>
    <property type="evidence" value="ECO:0007669"/>
    <property type="project" value="InterPro"/>
</dbReference>
<dbReference type="InterPro" id="IPR001091">
    <property type="entry name" value="RM_Methyltransferase"/>
</dbReference>
<dbReference type="AlphaFoldDB" id="A0A930EEC9"/>
<dbReference type="InterPro" id="IPR002941">
    <property type="entry name" value="DNA_methylase_N4/N6"/>
</dbReference>
<gene>
    <name evidence="6" type="ORF">HXM71_04765</name>
</gene>
<feature type="domain" description="DNA methylase N-4/N-6" evidence="5">
    <location>
        <begin position="30"/>
        <end position="314"/>
    </location>
</feature>
<dbReference type="Gene3D" id="3.40.50.150">
    <property type="entry name" value="Vaccinia Virus protein VP39"/>
    <property type="match status" value="1"/>
</dbReference>
<evidence type="ECO:0000313" key="6">
    <source>
        <dbReference type="EMBL" id="MBF1352413.1"/>
    </source>
</evidence>
<keyword evidence="2" id="KW-0808">Transferase</keyword>
<reference evidence="6" key="1">
    <citation type="submission" date="2020-04" db="EMBL/GenBank/DDBJ databases">
        <title>Deep metagenomics examines the oral microbiome during advanced dental caries in children, revealing novel taxa and co-occurrences with host molecules.</title>
        <authorList>
            <person name="Baker J.L."/>
            <person name="Morton J.T."/>
            <person name="Dinis M."/>
            <person name="Alvarez R."/>
            <person name="Tran N.C."/>
            <person name="Knight R."/>
            <person name="Edlund A."/>
        </authorList>
    </citation>
    <scope>NUCLEOTIDE SEQUENCE</scope>
    <source>
        <strain evidence="6">JCVI_24_bin.8</strain>
    </source>
</reference>
<evidence type="ECO:0000256" key="1">
    <source>
        <dbReference type="ARBA" id="ARBA00022603"/>
    </source>
</evidence>
<dbReference type="EC" id="2.1.1.-" evidence="4"/>
<comment type="caution">
    <text evidence="6">The sequence shown here is derived from an EMBL/GenBank/DDBJ whole genome shotgun (WGS) entry which is preliminary data.</text>
</comment>
<proteinExistence type="inferred from homology"/>
<dbReference type="Proteomes" id="UP000722050">
    <property type="component" value="Unassembled WGS sequence"/>
</dbReference>
<evidence type="ECO:0000259" key="5">
    <source>
        <dbReference type="Pfam" id="PF01555"/>
    </source>
</evidence>
<dbReference type="SUPFAM" id="SSF53335">
    <property type="entry name" value="S-adenosyl-L-methionine-dependent methyltransferases"/>
    <property type="match status" value="1"/>
</dbReference>
<protein>
    <recommendedName>
        <fullName evidence="4">Methyltransferase</fullName>
        <ecNumber evidence="4">2.1.1.-</ecNumber>
    </recommendedName>
</protein>
<dbReference type="EMBL" id="JABZQH010000154">
    <property type="protein sequence ID" value="MBF1352413.1"/>
    <property type="molecule type" value="Genomic_DNA"/>
</dbReference>
<dbReference type="PRINTS" id="PR00508">
    <property type="entry name" value="S21N4MTFRASE"/>
</dbReference>
<keyword evidence="3" id="KW-0680">Restriction system</keyword>
<comment type="similarity">
    <text evidence="4">Belongs to the N(4)/N(6)-methyltransferase family.</text>
</comment>
<evidence type="ECO:0000256" key="2">
    <source>
        <dbReference type="ARBA" id="ARBA00022679"/>
    </source>
</evidence>
<accession>A0A930EEC9</accession>
<evidence type="ECO:0000313" key="7">
    <source>
        <dbReference type="Proteomes" id="UP000722050"/>
    </source>
</evidence>
<name>A0A930EEC9_9FIRM</name>
<dbReference type="Pfam" id="PF01555">
    <property type="entry name" value="N6_N4_Mtase"/>
    <property type="match status" value="1"/>
</dbReference>
<dbReference type="InterPro" id="IPR029063">
    <property type="entry name" value="SAM-dependent_MTases_sf"/>
</dbReference>
<evidence type="ECO:0000256" key="3">
    <source>
        <dbReference type="ARBA" id="ARBA00022747"/>
    </source>
</evidence>
<evidence type="ECO:0000256" key="4">
    <source>
        <dbReference type="RuleBase" id="RU362026"/>
    </source>
</evidence>
<sequence>MNTDCFEGNGIKVYNGDALQLYATWESPTVIISDGPYGISGYPGDPPTHESLAEWYEPHIREWSKKSTPETTLWFWNTEVGWATVHPMLVKYGWKYRNCYVWDKGVGHIAGNVNGNSIRKFPVVTEVCVQYTKEPIFSIDGKSLSMKEWLRYEWTRTGLPFSKTNEACGVKDAATRKYFTLSHLWYFPPVEAFEKIQEYANKQGKEVGRPYFSVDGKKPLSKEEWSRMRAKFNYKHGITNVWREPTVNGKERLRNGTKALHLNQKPLKLMELAIFASSDCGDMVWEPFGGLCSAMVAAGDLNRRGLSAEINPNVFIEAVKRLRDHQNQPKLDL</sequence>